<evidence type="ECO:0000259" key="1">
    <source>
        <dbReference type="Pfam" id="PF04016"/>
    </source>
</evidence>
<dbReference type="SUPFAM" id="SSF159713">
    <property type="entry name" value="Dhaf3308-like"/>
    <property type="match status" value="1"/>
</dbReference>
<dbReference type="InterPro" id="IPR007161">
    <property type="entry name" value="DUF364"/>
</dbReference>
<proteinExistence type="predicted"/>
<protein>
    <recommendedName>
        <fullName evidence="1">Putative heavy-metal chelation domain-containing protein</fullName>
    </recommendedName>
</protein>
<dbReference type="EMBL" id="AOSV01000012">
    <property type="protein sequence ID" value="EMG37954.1"/>
    <property type="molecule type" value="Genomic_DNA"/>
</dbReference>
<organism evidence="2 3">
    <name type="scientific">Desulfocurvibacter africanus PCS</name>
    <dbReference type="NCBI Taxonomy" id="1262666"/>
    <lineage>
        <taxon>Bacteria</taxon>
        <taxon>Pseudomonadati</taxon>
        <taxon>Thermodesulfobacteriota</taxon>
        <taxon>Desulfovibrionia</taxon>
        <taxon>Desulfovibrionales</taxon>
        <taxon>Desulfovibrionaceae</taxon>
        <taxon>Desulfocurvibacter</taxon>
    </lineage>
</organism>
<comment type="caution">
    <text evidence="2">The sequence shown here is derived from an EMBL/GenBank/DDBJ whole genome shotgun (WGS) entry which is preliminary data.</text>
</comment>
<gene>
    <name evidence="2" type="ORF">PCS_01353</name>
</gene>
<dbReference type="Pfam" id="PF04016">
    <property type="entry name" value="DUF364"/>
    <property type="match status" value="1"/>
</dbReference>
<dbReference type="RefSeq" id="WP_005985372.1">
    <property type="nucleotide sequence ID" value="NZ_AOSV01000012.1"/>
</dbReference>
<dbReference type="Proteomes" id="UP000011922">
    <property type="component" value="Unassembled WGS sequence"/>
</dbReference>
<evidence type="ECO:0000313" key="3">
    <source>
        <dbReference type="Proteomes" id="UP000011922"/>
    </source>
</evidence>
<dbReference type="OrthoDB" id="9806942at2"/>
<accession>M5PV66</accession>
<evidence type="ECO:0000313" key="2">
    <source>
        <dbReference type="EMBL" id="EMG37954.1"/>
    </source>
</evidence>
<name>M5PV66_DESAF</name>
<dbReference type="Gene3D" id="3.40.50.11590">
    <property type="match status" value="1"/>
</dbReference>
<sequence>MPYENAQTAPSPARQARLLADILASACKGRPDMPVRAYVQGAHLLGLRGQGMGLCSRAARHGEPPAVELQTLPSSVKETAELLLGRSGEPDATAFGMAAVNLLLPFPAEAATMKAQELIMDKGRGKRVAVVGHFPFVERMGGEFAEFWVIEKEPRPGDRPEQDAEALLPKADVVAMTGTTLLNGSCERLLRLCRPGAFTIMLGPSTPMSPCLFDWGLQALGGTRVSDPDLAVEGIQEGRTFKQLRGVEQIIWLK</sequence>
<dbReference type="PATRIC" id="fig|1262666.3.peg.1369"/>
<dbReference type="Gene3D" id="3.30.390.100">
    <property type="match status" value="1"/>
</dbReference>
<reference evidence="2 3" key="1">
    <citation type="journal article" date="2013" name="Genome Announc.">
        <title>Draft Genome Sequence for Desulfovibrio africanus Strain PCS.</title>
        <authorList>
            <person name="Brown S.D."/>
            <person name="Utturkar S.M."/>
            <person name="Arkin A.P."/>
            <person name="Deutschbauer A.M."/>
            <person name="Elias D.A."/>
            <person name="Hazen T.C."/>
            <person name="Chakraborty R."/>
        </authorList>
    </citation>
    <scope>NUCLEOTIDE SEQUENCE [LARGE SCALE GENOMIC DNA]</scope>
    <source>
        <strain evidence="2 3">PCS</strain>
    </source>
</reference>
<dbReference type="AlphaFoldDB" id="M5PV66"/>
<feature type="domain" description="Putative heavy-metal chelation" evidence="1">
    <location>
        <begin position="115"/>
        <end position="246"/>
    </location>
</feature>